<dbReference type="InterPro" id="IPR050498">
    <property type="entry name" value="Ycf3"/>
</dbReference>
<sequence>MILSFFWMGINAQDVCIEAKNNFASKNYQKALENSNECLAKSPRNEEIRLVRAQIYEKFKQGANAVSDYAVLMELGVNNPFILVKAGIAAYNENQYRMAGIAFEEAKAVSDTSIQNTDILFTLDEEGFVKSVKDFRFLPDIIEYYQLLTHFHQKGDTSLLRVLDHENHFFTASIIDQYVFNNNFHEIIDDSLLSKLSDEILGLRINEWLDILTEHNRITPAVSLMQELSGRGVQMDNYSDKLVYLLLKNNMPIPDSIDLENMSVKRLEQFYNIGLAQEKQGQLDKADLIYKMVIDENPEYVKALMGRGNIAFKKEKFNQAIEWYSLAIQYDSDHINAYHNRAMAYFSIDKKDLGCQDLEYLIDLDENLGKDLLNEYCFD</sequence>
<feature type="repeat" description="TPR" evidence="3">
    <location>
        <begin position="267"/>
        <end position="300"/>
    </location>
</feature>
<dbReference type="InterPro" id="IPR011990">
    <property type="entry name" value="TPR-like_helical_dom_sf"/>
</dbReference>
<keyword evidence="2 3" id="KW-0802">TPR repeat</keyword>
<name>A0ABT3RRE4_9BACT</name>
<dbReference type="RefSeq" id="WP_266056532.1">
    <property type="nucleotide sequence ID" value="NZ_JAPFQN010000005.1"/>
</dbReference>
<organism evidence="4 5">
    <name type="scientific">Mangrovivirga halotolerans</name>
    <dbReference type="NCBI Taxonomy" id="2993936"/>
    <lineage>
        <taxon>Bacteria</taxon>
        <taxon>Pseudomonadati</taxon>
        <taxon>Bacteroidota</taxon>
        <taxon>Cytophagia</taxon>
        <taxon>Cytophagales</taxon>
        <taxon>Mangrovivirgaceae</taxon>
        <taxon>Mangrovivirga</taxon>
    </lineage>
</organism>
<evidence type="ECO:0000256" key="1">
    <source>
        <dbReference type="ARBA" id="ARBA00022737"/>
    </source>
</evidence>
<dbReference type="SUPFAM" id="SSF48452">
    <property type="entry name" value="TPR-like"/>
    <property type="match status" value="2"/>
</dbReference>
<dbReference type="Proteomes" id="UP001209885">
    <property type="component" value="Unassembled WGS sequence"/>
</dbReference>
<dbReference type="PANTHER" id="PTHR44858:SF1">
    <property type="entry name" value="UDP-N-ACETYLGLUCOSAMINE--PEPTIDE N-ACETYLGLUCOSAMINYLTRANSFERASE SPINDLY-RELATED"/>
    <property type="match status" value="1"/>
</dbReference>
<comment type="caution">
    <text evidence="4">The sequence shown here is derived from an EMBL/GenBank/DDBJ whole genome shotgun (WGS) entry which is preliminary data.</text>
</comment>
<keyword evidence="1" id="KW-0677">Repeat</keyword>
<reference evidence="4 5" key="1">
    <citation type="submission" date="2022-11" db="EMBL/GenBank/DDBJ databases">
        <title>The characterization of three novel Bacteroidetes species and genomic analysis of their roles in tidal elemental geochemical cycles.</title>
        <authorList>
            <person name="Ma K."/>
        </authorList>
    </citation>
    <scope>NUCLEOTIDE SEQUENCE [LARGE SCALE GENOMIC DNA]</scope>
    <source>
        <strain evidence="4 5">M17</strain>
    </source>
</reference>
<evidence type="ECO:0000256" key="2">
    <source>
        <dbReference type="ARBA" id="ARBA00022803"/>
    </source>
</evidence>
<protein>
    <submittedName>
        <fullName evidence="4">Tetratricopeptide repeat protein</fullName>
    </submittedName>
</protein>
<dbReference type="PROSITE" id="PS50005">
    <property type="entry name" value="TPR"/>
    <property type="match status" value="2"/>
</dbReference>
<dbReference type="Gene3D" id="1.25.40.10">
    <property type="entry name" value="Tetratricopeptide repeat domain"/>
    <property type="match status" value="2"/>
</dbReference>
<evidence type="ECO:0000313" key="5">
    <source>
        <dbReference type="Proteomes" id="UP001209885"/>
    </source>
</evidence>
<dbReference type="InterPro" id="IPR019734">
    <property type="entry name" value="TPR_rpt"/>
</dbReference>
<dbReference type="SMART" id="SM00028">
    <property type="entry name" value="TPR"/>
    <property type="match status" value="5"/>
</dbReference>
<evidence type="ECO:0000313" key="4">
    <source>
        <dbReference type="EMBL" id="MCX2744066.1"/>
    </source>
</evidence>
<dbReference type="Pfam" id="PF13414">
    <property type="entry name" value="TPR_11"/>
    <property type="match status" value="1"/>
</dbReference>
<gene>
    <name evidence="4" type="ORF">OO013_09330</name>
</gene>
<feature type="repeat" description="TPR" evidence="3">
    <location>
        <begin position="301"/>
        <end position="334"/>
    </location>
</feature>
<accession>A0ABT3RRE4</accession>
<dbReference type="PANTHER" id="PTHR44858">
    <property type="entry name" value="TETRATRICOPEPTIDE REPEAT PROTEIN 6"/>
    <property type="match status" value="1"/>
</dbReference>
<evidence type="ECO:0000256" key="3">
    <source>
        <dbReference type="PROSITE-ProRule" id="PRU00339"/>
    </source>
</evidence>
<keyword evidence="5" id="KW-1185">Reference proteome</keyword>
<proteinExistence type="predicted"/>
<dbReference type="EMBL" id="JAPFQN010000005">
    <property type="protein sequence ID" value="MCX2744066.1"/>
    <property type="molecule type" value="Genomic_DNA"/>
</dbReference>